<dbReference type="AlphaFoldDB" id="A0A840VFH4"/>
<dbReference type="Pfam" id="PF01230">
    <property type="entry name" value="HIT"/>
    <property type="match status" value="1"/>
</dbReference>
<dbReference type="RefSeq" id="WP_184019710.1">
    <property type="nucleotide sequence ID" value="NZ_JACHFD010000013.1"/>
</dbReference>
<protein>
    <submittedName>
        <fullName evidence="3">Diadenosine tetraphosphate (Ap4A) HIT family hydrolase</fullName>
    </submittedName>
</protein>
<keyword evidence="4" id="KW-1185">Reference proteome</keyword>
<dbReference type="PROSITE" id="PS51084">
    <property type="entry name" value="HIT_2"/>
    <property type="match status" value="1"/>
</dbReference>
<evidence type="ECO:0000259" key="2">
    <source>
        <dbReference type="PROSITE" id="PS51084"/>
    </source>
</evidence>
<comment type="caution">
    <text evidence="3">The sequence shown here is derived from an EMBL/GenBank/DDBJ whole genome shotgun (WGS) entry which is preliminary data.</text>
</comment>
<keyword evidence="3" id="KW-0378">Hydrolase</keyword>
<dbReference type="Gene3D" id="3.30.428.10">
    <property type="entry name" value="HIT-like"/>
    <property type="match status" value="1"/>
</dbReference>
<evidence type="ECO:0000313" key="3">
    <source>
        <dbReference type="EMBL" id="MBB5352569.1"/>
    </source>
</evidence>
<proteinExistence type="predicted"/>
<dbReference type="InterPro" id="IPR026026">
    <property type="entry name" value="HIT_Hint"/>
</dbReference>
<comment type="caution">
    <text evidence="1">Lacks conserved residue(s) required for the propagation of feature annotation.</text>
</comment>
<name>A0A840VFH4_9BACT</name>
<evidence type="ECO:0000256" key="1">
    <source>
        <dbReference type="PROSITE-ProRule" id="PRU00464"/>
    </source>
</evidence>
<dbReference type="SUPFAM" id="SSF54197">
    <property type="entry name" value="HIT-like"/>
    <property type="match status" value="1"/>
</dbReference>
<evidence type="ECO:0000313" key="4">
    <source>
        <dbReference type="Proteomes" id="UP000557717"/>
    </source>
</evidence>
<dbReference type="EMBL" id="JACHFD010000013">
    <property type="protein sequence ID" value="MBB5352569.1"/>
    <property type="molecule type" value="Genomic_DNA"/>
</dbReference>
<dbReference type="Proteomes" id="UP000557717">
    <property type="component" value="Unassembled WGS sequence"/>
</dbReference>
<accession>A0A840VFH4</accession>
<feature type="domain" description="HIT" evidence="2">
    <location>
        <begin position="36"/>
        <end position="106"/>
    </location>
</feature>
<reference evidence="3 4" key="1">
    <citation type="submission" date="2020-08" db="EMBL/GenBank/DDBJ databases">
        <title>Genomic Encyclopedia of Type Strains, Phase IV (KMG-IV): sequencing the most valuable type-strain genomes for metagenomic binning, comparative biology and taxonomic classification.</title>
        <authorList>
            <person name="Goeker M."/>
        </authorList>
    </citation>
    <scope>NUCLEOTIDE SEQUENCE [LARGE SCALE GENOMIC DNA]</scope>
    <source>
        <strain evidence="3 4">YC6886</strain>
    </source>
</reference>
<dbReference type="PIRSF" id="PIRSF000714">
    <property type="entry name" value="HIT"/>
    <property type="match status" value="1"/>
</dbReference>
<organism evidence="3 4">
    <name type="scientific">Haloferula luteola</name>
    <dbReference type="NCBI Taxonomy" id="595692"/>
    <lineage>
        <taxon>Bacteria</taxon>
        <taxon>Pseudomonadati</taxon>
        <taxon>Verrucomicrobiota</taxon>
        <taxon>Verrucomicrobiia</taxon>
        <taxon>Verrucomicrobiales</taxon>
        <taxon>Verrucomicrobiaceae</taxon>
        <taxon>Haloferula</taxon>
    </lineage>
</organism>
<dbReference type="InterPro" id="IPR011146">
    <property type="entry name" value="HIT-like"/>
</dbReference>
<gene>
    <name evidence="3" type="ORF">HNR46_002815</name>
</gene>
<sequence length="140" mass="15852">MSTFSLHPHLASGTHPLGHLHGCRILLKDHAQFPWILIVPEVPEPIEDLHELDDVQYAAVTQLIRSISQWMSESFQPTKMNVACIGNQVRQMHVHLVARSEDDPAWPGTVWAYSGKQPYHPEKIREVQDAFSAAFPVEVI</sequence>
<dbReference type="InterPro" id="IPR036265">
    <property type="entry name" value="HIT-like_sf"/>
</dbReference>
<dbReference type="GO" id="GO:0016787">
    <property type="term" value="F:hydrolase activity"/>
    <property type="evidence" value="ECO:0007669"/>
    <property type="project" value="UniProtKB-KW"/>
</dbReference>